<feature type="transmembrane region" description="Helical" evidence="7">
    <location>
        <begin position="220"/>
        <end position="244"/>
    </location>
</feature>
<dbReference type="PROSITE" id="PS50928">
    <property type="entry name" value="ABC_TM1"/>
    <property type="match status" value="1"/>
</dbReference>
<dbReference type="PANTHER" id="PTHR43744">
    <property type="entry name" value="ABC TRANSPORTER PERMEASE PROTEIN MG189-RELATED-RELATED"/>
    <property type="match status" value="1"/>
</dbReference>
<comment type="similarity">
    <text evidence="7">Belongs to the binding-protein-dependent transport system permease family.</text>
</comment>
<feature type="transmembrane region" description="Helical" evidence="7">
    <location>
        <begin position="48"/>
        <end position="68"/>
    </location>
</feature>
<keyword evidence="5 7" id="KW-1133">Transmembrane helix</keyword>
<dbReference type="Proteomes" id="UP000822993">
    <property type="component" value="Unassembled WGS sequence"/>
</dbReference>
<evidence type="ECO:0000313" key="11">
    <source>
        <dbReference type="Proteomes" id="UP000822993"/>
    </source>
</evidence>
<feature type="compositionally biased region" description="Low complexity" evidence="8">
    <location>
        <begin position="17"/>
        <end position="26"/>
    </location>
</feature>
<sequence length="316" mass="33667">MTTDAAETALVAETAGDRPGPVARGGRPARRAPRTGHRSAGERPSGTATAILLVGALYCLLPVLWVVVASTKSGSELFSTFTFAPSTHFVENVSDLNAYRGGLFWRWMANTALYAGVGAMLSVVVSAMAGYALAKYRFRGKSAVFNMLLAGVLVPGVVLAIPQYLLLAQIGLTNTYWAVLLPSIISPYGIYLARIYAGASIPDEIVEAARTDGASELRTFAQVAMPMMAPGLVTVFLFQFVAIWNNFMLPYIMLGDDKLFPLTVGLSGLLNQGASQPALYTLVITGALLSIVPLVALFLLLQRYWQVDLAAGAVKA</sequence>
<evidence type="ECO:0000256" key="8">
    <source>
        <dbReference type="SAM" id="MobiDB-lite"/>
    </source>
</evidence>
<dbReference type="EMBL" id="JACSPN010000036">
    <property type="protein sequence ID" value="MBE7702191.1"/>
    <property type="molecule type" value="Genomic_DNA"/>
</dbReference>
<gene>
    <name evidence="10" type="ORF">H9623_18020</name>
</gene>
<evidence type="ECO:0000259" key="9">
    <source>
        <dbReference type="PROSITE" id="PS50928"/>
    </source>
</evidence>
<evidence type="ECO:0000256" key="5">
    <source>
        <dbReference type="ARBA" id="ARBA00022989"/>
    </source>
</evidence>
<reference evidence="10 11" key="1">
    <citation type="submission" date="2020-08" db="EMBL/GenBank/DDBJ databases">
        <title>A Genomic Blueprint of the Chicken Gut Microbiome.</title>
        <authorList>
            <person name="Gilroy R."/>
            <person name="Ravi A."/>
            <person name="Getino M."/>
            <person name="Pursley I."/>
            <person name="Horton D.L."/>
            <person name="Alikhan N.-F."/>
            <person name="Baker D."/>
            <person name="Gharbi K."/>
            <person name="Hall N."/>
            <person name="Watson M."/>
            <person name="Adriaenssens E.M."/>
            <person name="Foster-Nyarko E."/>
            <person name="Jarju S."/>
            <person name="Secka A."/>
            <person name="Antonio M."/>
            <person name="Oren A."/>
            <person name="Chaudhuri R."/>
            <person name="La Ragione R.M."/>
            <person name="Hildebrand F."/>
            <person name="Pallen M.J."/>
        </authorList>
    </citation>
    <scope>NUCLEOTIDE SEQUENCE [LARGE SCALE GENOMIC DNA]</scope>
    <source>
        <strain evidence="10 11">Sa1BUA8</strain>
    </source>
</reference>
<dbReference type="AlphaFoldDB" id="A0A9D5Z163"/>
<evidence type="ECO:0000256" key="1">
    <source>
        <dbReference type="ARBA" id="ARBA00004651"/>
    </source>
</evidence>
<feature type="transmembrane region" description="Helical" evidence="7">
    <location>
        <begin position="177"/>
        <end position="199"/>
    </location>
</feature>
<feature type="transmembrane region" description="Helical" evidence="7">
    <location>
        <begin position="145"/>
        <end position="165"/>
    </location>
</feature>
<keyword evidence="6 7" id="KW-0472">Membrane</keyword>
<comment type="caution">
    <text evidence="10">The sequence shown here is derived from an EMBL/GenBank/DDBJ whole genome shotgun (WGS) entry which is preliminary data.</text>
</comment>
<dbReference type="InterPro" id="IPR035906">
    <property type="entry name" value="MetI-like_sf"/>
</dbReference>
<evidence type="ECO:0000256" key="2">
    <source>
        <dbReference type="ARBA" id="ARBA00022448"/>
    </source>
</evidence>
<evidence type="ECO:0000313" key="10">
    <source>
        <dbReference type="EMBL" id="MBE7702191.1"/>
    </source>
</evidence>
<proteinExistence type="inferred from homology"/>
<keyword evidence="4 7" id="KW-0812">Transmembrane</keyword>
<keyword evidence="3" id="KW-1003">Cell membrane</keyword>
<keyword evidence="2 7" id="KW-0813">Transport</keyword>
<comment type="subcellular location">
    <subcellularLocation>
        <location evidence="1 7">Cell membrane</location>
        <topology evidence="1 7">Multi-pass membrane protein</topology>
    </subcellularLocation>
</comment>
<organism evidence="10 11">
    <name type="scientific">Oerskovia douganii</name>
    <dbReference type="NCBI Taxonomy" id="2762210"/>
    <lineage>
        <taxon>Bacteria</taxon>
        <taxon>Bacillati</taxon>
        <taxon>Actinomycetota</taxon>
        <taxon>Actinomycetes</taxon>
        <taxon>Micrococcales</taxon>
        <taxon>Cellulomonadaceae</taxon>
        <taxon>Oerskovia</taxon>
    </lineage>
</organism>
<evidence type="ECO:0000256" key="4">
    <source>
        <dbReference type="ARBA" id="ARBA00022692"/>
    </source>
</evidence>
<dbReference type="SUPFAM" id="SSF161098">
    <property type="entry name" value="MetI-like"/>
    <property type="match status" value="1"/>
</dbReference>
<dbReference type="InterPro" id="IPR000515">
    <property type="entry name" value="MetI-like"/>
</dbReference>
<feature type="transmembrane region" description="Helical" evidence="7">
    <location>
        <begin position="112"/>
        <end position="133"/>
    </location>
</feature>
<protein>
    <submittedName>
        <fullName evidence="10">Carbohydrate ABC transporter permease</fullName>
    </submittedName>
</protein>
<feature type="transmembrane region" description="Helical" evidence="7">
    <location>
        <begin position="278"/>
        <end position="301"/>
    </location>
</feature>
<name>A0A9D5Z163_9CELL</name>
<keyword evidence="11" id="KW-1185">Reference proteome</keyword>
<evidence type="ECO:0000256" key="7">
    <source>
        <dbReference type="RuleBase" id="RU363032"/>
    </source>
</evidence>
<dbReference type="GO" id="GO:0055085">
    <property type="term" value="P:transmembrane transport"/>
    <property type="evidence" value="ECO:0007669"/>
    <property type="project" value="InterPro"/>
</dbReference>
<feature type="region of interest" description="Disordered" evidence="8">
    <location>
        <begin position="1"/>
        <end position="44"/>
    </location>
</feature>
<dbReference type="GO" id="GO:0005886">
    <property type="term" value="C:plasma membrane"/>
    <property type="evidence" value="ECO:0007669"/>
    <property type="project" value="UniProtKB-SubCell"/>
</dbReference>
<dbReference type="PANTHER" id="PTHR43744:SF12">
    <property type="entry name" value="ABC TRANSPORTER PERMEASE PROTEIN MG189-RELATED"/>
    <property type="match status" value="1"/>
</dbReference>
<dbReference type="Pfam" id="PF00528">
    <property type="entry name" value="BPD_transp_1"/>
    <property type="match status" value="1"/>
</dbReference>
<dbReference type="RefSeq" id="WP_193721392.1">
    <property type="nucleotide sequence ID" value="NZ_JACSPN010000036.1"/>
</dbReference>
<dbReference type="CDD" id="cd06261">
    <property type="entry name" value="TM_PBP2"/>
    <property type="match status" value="1"/>
</dbReference>
<feature type="domain" description="ABC transmembrane type-1" evidence="9">
    <location>
        <begin position="108"/>
        <end position="301"/>
    </location>
</feature>
<feature type="compositionally biased region" description="Basic residues" evidence="8">
    <location>
        <begin position="27"/>
        <end position="37"/>
    </location>
</feature>
<accession>A0A9D5Z163</accession>
<dbReference type="Gene3D" id="1.10.3720.10">
    <property type="entry name" value="MetI-like"/>
    <property type="match status" value="1"/>
</dbReference>
<evidence type="ECO:0000256" key="3">
    <source>
        <dbReference type="ARBA" id="ARBA00022475"/>
    </source>
</evidence>
<evidence type="ECO:0000256" key="6">
    <source>
        <dbReference type="ARBA" id="ARBA00023136"/>
    </source>
</evidence>